<dbReference type="InterPro" id="IPR014044">
    <property type="entry name" value="CAP_dom"/>
</dbReference>
<feature type="signal peptide" evidence="1">
    <location>
        <begin position="1"/>
        <end position="36"/>
    </location>
</feature>
<dbReference type="Gene3D" id="2.60.290.11">
    <property type="entry name" value="TM1070-like"/>
    <property type="match status" value="4"/>
</dbReference>
<dbReference type="InterPro" id="IPR043777">
    <property type="entry name" value="DUF5719"/>
</dbReference>
<organism evidence="3 4">
    <name type="scientific">Candidatus Solincola sediminis</name>
    <dbReference type="NCBI Taxonomy" id="1797199"/>
    <lineage>
        <taxon>Bacteria</taxon>
        <taxon>Bacillati</taxon>
        <taxon>Actinomycetota</taxon>
        <taxon>Candidatus Geothermincolia</taxon>
        <taxon>Candidatus Geothermincolales</taxon>
        <taxon>Candidatus Geothermincolaceae</taxon>
        <taxon>Candidatus Solincola</taxon>
    </lineage>
</organism>
<feature type="domain" description="SCP" evidence="2">
    <location>
        <begin position="49"/>
        <end position="163"/>
    </location>
</feature>
<reference evidence="3 4" key="1">
    <citation type="journal article" date="2016" name="Nat. Commun.">
        <title>Thousands of microbial genomes shed light on interconnected biogeochemical processes in an aquifer system.</title>
        <authorList>
            <person name="Anantharaman K."/>
            <person name="Brown C.T."/>
            <person name="Hug L.A."/>
            <person name="Sharon I."/>
            <person name="Castelle C.J."/>
            <person name="Probst A.J."/>
            <person name="Thomas B.C."/>
            <person name="Singh A."/>
            <person name="Wilkins M.J."/>
            <person name="Karaoz U."/>
            <person name="Brodie E.L."/>
            <person name="Williams K.H."/>
            <person name="Hubbard S.S."/>
            <person name="Banfield J.F."/>
        </authorList>
    </citation>
    <scope>NUCLEOTIDE SEQUENCE [LARGE SCALE GENOMIC DNA]</scope>
</reference>
<protein>
    <recommendedName>
        <fullName evidence="2">SCP domain-containing protein</fullName>
    </recommendedName>
</protein>
<dbReference type="InterPro" id="IPR035940">
    <property type="entry name" value="CAP_sf"/>
</dbReference>
<feature type="chain" id="PRO_5039289824" description="SCP domain-containing protein" evidence="1">
    <location>
        <begin position="37"/>
        <end position="609"/>
    </location>
</feature>
<evidence type="ECO:0000313" key="3">
    <source>
        <dbReference type="EMBL" id="OFW59612.1"/>
    </source>
</evidence>
<keyword evidence="1" id="KW-0732">Signal</keyword>
<dbReference type="Proteomes" id="UP000177876">
    <property type="component" value="Unassembled WGS sequence"/>
</dbReference>
<dbReference type="AlphaFoldDB" id="A0A1F2WRV1"/>
<dbReference type="STRING" id="1797197.A2Y75_01375"/>
<proteinExistence type="predicted"/>
<evidence type="ECO:0000313" key="4">
    <source>
        <dbReference type="Proteomes" id="UP000177876"/>
    </source>
</evidence>
<dbReference type="PANTHER" id="PTHR31157:SF1">
    <property type="entry name" value="SCP DOMAIN-CONTAINING PROTEIN"/>
    <property type="match status" value="1"/>
</dbReference>
<dbReference type="CDD" id="cd05379">
    <property type="entry name" value="CAP_bacterial"/>
    <property type="match status" value="1"/>
</dbReference>
<dbReference type="SUPFAM" id="SSF55797">
    <property type="entry name" value="PR-1-like"/>
    <property type="match status" value="1"/>
</dbReference>
<dbReference type="Gene3D" id="3.40.33.10">
    <property type="entry name" value="CAP"/>
    <property type="match status" value="1"/>
</dbReference>
<evidence type="ECO:0000259" key="2">
    <source>
        <dbReference type="Pfam" id="PF00188"/>
    </source>
</evidence>
<dbReference type="EMBL" id="MELK01000013">
    <property type="protein sequence ID" value="OFW59612.1"/>
    <property type="molecule type" value="Genomic_DNA"/>
</dbReference>
<dbReference type="Pfam" id="PF18986">
    <property type="entry name" value="DUF5719"/>
    <property type="match status" value="1"/>
</dbReference>
<gene>
    <name evidence="3" type="ORF">A2Y75_01375</name>
</gene>
<dbReference type="SUPFAM" id="SSF89232">
    <property type="entry name" value="Hypothetical protein TM1070"/>
    <property type="match status" value="2"/>
</dbReference>
<sequence>MQGLNRWHRLTIVTVGLMFLAVCLLQSLTLSPSAAAAVNTTADEARMIQLVNQARNNAGLPSLYAEQRLTDFARSYSSEMIQYNFFGHVSPVSGDLKQRIKARGISGWKLAGENLAKAPSVDAAFTALMNSAGHRENILRAEFNCIGVGIVQGPGCLYITQEFMQFSPIPATADVPVASPPPAQTAAASPDSFDSYILIMNPNDTEADVDVTFQGEDKANHSYHYQIAGNSRFTVPVRETMGCGSFATDIKSSVPVLAERAMYFKYQGRTGGHGSIGTERPSLAWFFAEGYTGDTFDTWILLQNPNPANASVNLTFMQPDGAAITKTITVDGSSRRSVHVDEISGLESADVSTQVTSDLPIVAERAMYFNYQGKDGGSETIGASSPSNKWLFAEGYTGDSFDTWLLLQNPNDDAANVELDFMRSDGSVISKTVNVPGRKRFTLHIDEIPGLESTEVSTQVNSDRAVVAERAMYFNYEGSKKGGHVTIGATEPRDEWYLAEGYTGGDFDDYVLLLNPGDATANVDIVFMRPDGIEVNRQLSLQAHSRFTIHVDELSQLESTEVSTKITSDNPIVVERAEYFNFRGLRDGSNSIGSSEPSVRWYFAEGFVK</sequence>
<dbReference type="PANTHER" id="PTHR31157">
    <property type="entry name" value="SCP DOMAIN-CONTAINING PROTEIN"/>
    <property type="match status" value="1"/>
</dbReference>
<dbReference type="Pfam" id="PF00188">
    <property type="entry name" value="CAP"/>
    <property type="match status" value="1"/>
</dbReference>
<accession>A0A1F2WRV1</accession>
<dbReference type="InterPro" id="IPR036698">
    <property type="entry name" value="TM1070-like_sf"/>
</dbReference>
<evidence type="ECO:0000256" key="1">
    <source>
        <dbReference type="SAM" id="SignalP"/>
    </source>
</evidence>
<comment type="caution">
    <text evidence="3">The sequence shown here is derived from an EMBL/GenBank/DDBJ whole genome shotgun (WGS) entry which is preliminary data.</text>
</comment>
<name>A0A1F2WRV1_9ACTN</name>